<accession>A0A319BS89</accession>
<dbReference type="RefSeq" id="XP_025485594.1">
    <property type="nucleotide sequence ID" value="XM_025638872.1"/>
</dbReference>
<dbReference type="EMBL" id="KZ821803">
    <property type="protein sequence ID" value="PYH75394.1"/>
    <property type="molecule type" value="Genomic_DNA"/>
</dbReference>
<keyword evidence="5" id="KW-0862">Zinc</keyword>
<sequence>MSAESIPLECPVSCCQRRYYGARSKDCLREHLWEFSSRCKRHSESYARLFPGARKDANVRYICDICSRRFARSFAHKRHVQTHDLKRYPCPQCHKKFRQQRNVAEHLSKNRCRARGLECIEDGILSSYSFKITQPIQEIQRVTATRGLEDGYSSENMEDVTHSSKTSNSSTIPENGFLEQSATLERIDSVERFDHSTLVEAHEKNTTSEPVPSFDLSSLVQRQVYDPIIASTVELAVMDDNSFFATPAQPFDISNLDPAHSDMPTSIAFDLATLVYPYSEPFPAAQPPAKQFPCENTFFARTCDGHMVNRTCADLGSS</sequence>
<dbReference type="GO" id="GO:0000981">
    <property type="term" value="F:DNA-binding transcription factor activity, RNA polymerase II-specific"/>
    <property type="evidence" value="ECO:0007669"/>
    <property type="project" value="TreeGrafter"/>
</dbReference>
<dbReference type="SMART" id="SM00355">
    <property type="entry name" value="ZnF_C2H2"/>
    <property type="match status" value="2"/>
</dbReference>
<dbReference type="GO" id="GO:0008270">
    <property type="term" value="F:zinc ion binding"/>
    <property type="evidence" value="ECO:0007669"/>
    <property type="project" value="UniProtKB-KW"/>
</dbReference>
<evidence type="ECO:0000313" key="10">
    <source>
        <dbReference type="EMBL" id="PYH75394.1"/>
    </source>
</evidence>
<evidence type="ECO:0000256" key="1">
    <source>
        <dbReference type="ARBA" id="ARBA00004123"/>
    </source>
</evidence>
<protein>
    <recommendedName>
        <fullName evidence="9">C2H2-type domain-containing protein</fullName>
    </recommendedName>
</protein>
<evidence type="ECO:0000313" key="11">
    <source>
        <dbReference type="Proteomes" id="UP000248340"/>
    </source>
</evidence>
<gene>
    <name evidence="10" type="ORF">BO82DRAFT_396874</name>
</gene>
<evidence type="ECO:0000256" key="6">
    <source>
        <dbReference type="ARBA" id="ARBA00023242"/>
    </source>
</evidence>
<feature type="domain" description="C2H2-type" evidence="9">
    <location>
        <begin position="61"/>
        <end position="88"/>
    </location>
</feature>
<keyword evidence="2" id="KW-0479">Metal-binding</keyword>
<name>A0A319BS89_9EURO</name>
<feature type="compositionally biased region" description="Polar residues" evidence="8">
    <location>
        <begin position="163"/>
        <end position="174"/>
    </location>
</feature>
<evidence type="ECO:0000256" key="5">
    <source>
        <dbReference type="ARBA" id="ARBA00022833"/>
    </source>
</evidence>
<dbReference type="OrthoDB" id="6077919at2759"/>
<dbReference type="AlphaFoldDB" id="A0A319BS89"/>
<dbReference type="Proteomes" id="UP000248340">
    <property type="component" value="Unassembled WGS sequence"/>
</dbReference>
<evidence type="ECO:0000256" key="7">
    <source>
        <dbReference type="PROSITE-ProRule" id="PRU00042"/>
    </source>
</evidence>
<keyword evidence="6" id="KW-0539">Nucleus</keyword>
<dbReference type="InterPro" id="IPR013087">
    <property type="entry name" value="Znf_C2H2_type"/>
</dbReference>
<evidence type="ECO:0000256" key="2">
    <source>
        <dbReference type="ARBA" id="ARBA00022723"/>
    </source>
</evidence>
<dbReference type="STRING" id="1448315.A0A319BS89"/>
<evidence type="ECO:0000256" key="8">
    <source>
        <dbReference type="SAM" id="MobiDB-lite"/>
    </source>
</evidence>
<dbReference type="PANTHER" id="PTHR24394">
    <property type="entry name" value="ZINC FINGER PROTEIN"/>
    <property type="match status" value="1"/>
</dbReference>
<dbReference type="PANTHER" id="PTHR24394:SF29">
    <property type="entry name" value="MYONEURIN"/>
    <property type="match status" value="1"/>
</dbReference>
<dbReference type="Gene3D" id="3.30.160.60">
    <property type="entry name" value="Classic Zinc Finger"/>
    <property type="match status" value="1"/>
</dbReference>
<feature type="region of interest" description="Disordered" evidence="8">
    <location>
        <begin position="151"/>
        <end position="174"/>
    </location>
</feature>
<organism evidence="10 11">
    <name type="scientific">Aspergillus uvarum CBS 121591</name>
    <dbReference type="NCBI Taxonomy" id="1448315"/>
    <lineage>
        <taxon>Eukaryota</taxon>
        <taxon>Fungi</taxon>
        <taxon>Dikarya</taxon>
        <taxon>Ascomycota</taxon>
        <taxon>Pezizomycotina</taxon>
        <taxon>Eurotiomycetes</taxon>
        <taxon>Eurotiomycetidae</taxon>
        <taxon>Eurotiales</taxon>
        <taxon>Aspergillaceae</taxon>
        <taxon>Aspergillus</taxon>
        <taxon>Aspergillus subgen. Circumdati</taxon>
    </lineage>
</organism>
<keyword evidence="3" id="KW-0677">Repeat</keyword>
<dbReference type="PROSITE" id="PS00028">
    <property type="entry name" value="ZINC_FINGER_C2H2_1"/>
    <property type="match status" value="1"/>
</dbReference>
<evidence type="ECO:0000256" key="3">
    <source>
        <dbReference type="ARBA" id="ARBA00022737"/>
    </source>
</evidence>
<dbReference type="PROSITE" id="PS50157">
    <property type="entry name" value="ZINC_FINGER_C2H2_2"/>
    <property type="match status" value="1"/>
</dbReference>
<dbReference type="GeneID" id="37141614"/>
<dbReference type="VEuPathDB" id="FungiDB:BO82DRAFT_396874"/>
<keyword evidence="11" id="KW-1185">Reference proteome</keyword>
<evidence type="ECO:0000256" key="4">
    <source>
        <dbReference type="ARBA" id="ARBA00022771"/>
    </source>
</evidence>
<evidence type="ECO:0000259" key="9">
    <source>
        <dbReference type="PROSITE" id="PS50157"/>
    </source>
</evidence>
<dbReference type="SUPFAM" id="SSF57667">
    <property type="entry name" value="beta-beta-alpha zinc fingers"/>
    <property type="match status" value="1"/>
</dbReference>
<proteinExistence type="predicted"/>
<keyword evidence="4 7" id="KW-0863">Zinc-finger</keyword>
<comment type="subcellular location">
    <subcellularLocation>
        <location evidence="1">Nucleus</location>
    </subcellularLocation>
</comment>
<dbReference type="InterPro" id="IPR036236">
    <property type="entry name" value="Znf_C2H2_sf"/>
</dbReference>
<reference evidence="10 11" key="1">
    <citation type="submission" date="2016-12" db="EMBL/GenBank/DDBJ databases">
        <title>The genomes of Aspergillus section Nigri reveals drivers in fungal speciation.</title>
        <authorList>
            <consortium name="DOE Joint Genome Institute"/>
            <person name="Vesth T.C."/>
            <person name="Nybo J."/>
            <person name="Theobald S."/>
            <person name="Brandl J."/>
            <person name="Frisvad J.C."/>
            <person name="Nielsen K.F."/>
            <person name="Lyhne E.K."/>
            <person name="Kogle M.E."/>
            <person name="Kuo A."/>
            <person name="Riley R."/>
            <person name="Clum A."/>
            <person name="Nolan M."/>
            <person name="Lipzen A."/>
            <person name="Salamov A."/>
            <person name="Henrissat B."/>
            <person name="Wiebenga A."/>
            <person name="De Vries R.P."/>
            <person name="Grigoriev I.V."/>
            <person name="Mortensen U.H."/>
            <person name="Andersen M.R."/>
            <person name="Baker S.E."/>
        </authorList>
    </citation>
    <scope>NUCLEOTIDE SEQUENCE [LARGE SCALE GENOMIC DNA]</scope>
    <source>
        <strain evidence="10 11">CBS 121591</strain>
    </source>
</reference>
<dbReference type="GO" id="GO:0005634">
    <property type="term" value="C:nucleus"/>
    <property type="evidence" value="ECO:0007669"/>
    <property type="project" value="UniProtKB-SubCell"/>
</dbReference>